<keyword evidence="2" id="KW-1185">Reference proteome</keyword>
<proteinExistence type="predicted"/>
<evidence type="ECO:0000313" key="2">
    <source>
        <dbReference type="Proteomes" id="UP000317238"/>
    </source>
</evidence>
<comment type="caution">
    <text evidence="1">The sequence shown here is derived from an EMBL/GenBank/DDBJ whole genome shotgun (WGS) entry which is preliminary data.</text>
</comment>
<reference evidence="1 2" key="1">
    <citation type="submission" date="2019-02" db="EMBL/GenBank/DDBJ databases">
        <title>Deep-cultivation of Planctomycetes and their phenomic and genomic characterization uncovers novel biology.</title>
        <authorList>
            <person name="Wiegand S."/>
            <person name="Jogler M."/>
            <person name="Boedeker C."/>
            <person name="Pinto D."/>
            <person name="Vollmers J."/>
            <person name="Rivas-Marin E."/>
            <person name="Kohn T."/>
            <person name="Peeters S.H."/>
            <person name="Heuer A."/>
            <person name="Rast P."/>
            <person name="Oberbeckmann S."/>
            <person name="Bunk B."/>
            <person name="Jeske O."/>
            <person name="Meyerdierks A."/>
            <person name="Storesund J.E."/>
            <person name="Kallscheuer N."/>
            <person name="Luecker S."/>
            <person name="Lage O.M."/>
            <person name="Pohl T."/>
            <person name="Merkel B.J."/>
            <person name="Hornburger P."/>
            <person name="Mueller R.-W."/>
            <person name="Bruemmer F."/>
            <person name="Labrenz M."/>
            <person name="Spormann A.M."/>
            <person name="Op Den Camp H."/>
            <person name="Overmann J."/>
            <person name="Amann R."/>
            <person name="Jetten M.S.M."/>
            <person name="Mascher T."/>
            <person name="Medema M.H."/>
            <person name="Devos D.P."/>
            <person name="Kaster A.-K."/>
            <person name="Ovreas L."/>
            <person name="Rohde M."/>
            <person name="Galperin M.Y."/>
            <person name="Jogler C."/>
        </authorList>
    </citation>
    <scope>NUCLEOTIDE SEQUENCE [LARGE SCALE GENOMIC DNA]</scope>
    <source>
        <strain evidence="1 2">Pan14r</strain>
    </source>
</reference>
<dbReference type="Proteomes" id="UP000317238">
    <property type="component" value="Unassembled WGS sequence"/>
</dbReference>
<name>A0A5C5XT44_9PLAN</name>
<evidence type="ECO:0000313" key="1">
    <source>
        <dbReference type="EMBL" id="TWT65779.1"/>
    </source>
</evidence>
<accession>A0A5C5XT44</accession>
<organism evidence="1 2">
    <name type="scientific">Crateriforma conspicua</name>
    <dbReference type="NCBI Taxonomy" id="2527996"/>
    <lineage>
        <taxon>Bacteria</taxon>
        <taxon>Pseudomonadati</taxon>
        <taxon>Planctomycetota</taxon>
        <taxon>Planctomycetia</taxon>
        <taxon>Planctomycetales</taxon>
        <taxon>Planctomycetaceae</taxon>
        <taxon>Crateriforma</taxon>
    </lineage>
</organism>
<gene>
    <name evidence="1" type="ORF">Pan14r_53290</name>
</gene>
<dbReference type="AlphaFoldDB" id="A0A5C5XT44"/>
<dbReference type="EMBL" id="SJPL01000002">
    <property type="protein sequence ID" value="TWT65779.1"/>
    <property type="molecule type" value="Genomic_DNA"/>
</dbReference>
<sequence>MMVRIVHDRSRWRPIATRLQPAKSAGRMANSHPNDEITTWTVPFVDETMKAWFGYAAGRISIAGACVKPVQL</sequence>
<protein>
    <submittedName>
        <fullName evidence="1">Uncharacterized protein</fullName>
    </submittedName>
</protein>